<dbReference type="Proteomes" id="UP000887540">
    <property type="component" value="Unplaced"/>
</dbReference>
<keyword evidence="5 6" id="KW-0349">Heme</keyword>
<accession>A0A914DPL4</accession>
<dbReference type="InterPro" id="IPR050182">
    <property type="entry name" value="Cytochrome_P450_fam2"/>
</dbReference>
<dbReference type="PRINTS" id="PR00385">
    <property type="entry name" value="P450"/>
</dbReference>
<evidence type="ECO:0000313" key="7">
    <source>
        <dbReference type="Proteomes" id="UP000887540"/>
    </source>
</evidence>
<dbReference type="SUPFAM" id="SSF48264">
    <property type="entry name" value="Cytochrome P450"/>
    <property type="match status" value="1"/>
</dbReference>
<organism evidence="7 8">
    <name type="scientific">Acrobeloides nanus</name>
    <dbReference type="NCBI Taxonomy" id="290746"/>
    <lineage>
        <taxon>Eukaryota</taxon>
        <taxon>Metazoa</taxon>
        <taxon>Ecdysozoa</taxon>
        <taxon>Nematoda</taxon>
        <taxon>Chromadorea</taxon>
        <taxon>Rhabditida</taxon>
        <taxon>Tylenchina</taxon>
        <taxon>Cephalobomorpha</taxon>
        <taxon>Cephaloboidea</taxon>
        <taxon>Cephalobidae</taxon>
        <taxon>Acrobeloides</taxon>
    </lineage>
</organism>
<evidence type="ECO:0000256" key="1">
    <source>
        <dbReference type="ARBA" id="ARBA00010617"/>
    </source>
</evidence>
<evidence type="ECO:0000256" key="4">
    <source>
        <dbReference type="ARBA" id="ARBA00023033"/>
    </source>
</evidence>
<name>A0A914DPL4_9BILA</name>
<dbReference type="GO" id="GO:0020037">
    <property type="term" value="F:heme binding"/>
    <property type="evidence" value="ECO:0007669"/>
    <property type="project" value="InterPro"/>
</dbReference>
<evidence type="ECO:0000256" key="3">
    <source>
        <dbReference type="ARBA" id="ARBA00023004"/>
    </source>
</evidence>
<dbReference type="PANTHER" id="PTHR24300:SF375">
    <property type="entry name" value="CYTOCHROME P450 FAMILY"/>
    <property type="match status" value="1"/>
</dbReference>
<dbReference type="InterPro" id="IPR036396">
    <property type="entry name" value="Cyt_P450_sf"/>
</dbReference>
<keyword evidence="6" id="KW-0560">Oxidoreductase</keyword>
<dbReference type="Gene3D" id="1.10.630.10">
    <property type="entry name" value="Cytochrome P450"/>
    <property type="match status" value="1"/>
</dbReference>
<evidence type="ECO:0000313" key="8">
    <source>
        <dbReference type="WBParaSite" id="ACRNAN_scaffold331.g11254.t1"/>
    </source>
</evidence>
<comment type="similarity">
    <text evidence="1 6">Belongs to the cytochrome P450 family.</text>
</comment>
<dbReference type="PROSITE" id="PS00086">
    <property type="entry name" value="CYTOCHROME_P450"/>
    <property type="match status" value="1"/>
</dbReference>
<dbReference type="GO" id="GO:0005506">
    <property type="term" value="F:iron ion binding"/>
    <property type="evidence" value="ECO:0007669"/>
    <property type="project" value="InterPro"/>
</dbReference>
<dbReference type="InterPro" id="IPR017972">
    <property type="entry name" value="Cyt_P450_CS"/>
</dbReference>
<dbReference type="GO" id="GO:0005737">
    <property type="term" value="C:cytoplasm"/>
    <property type="evidence" value="ECO:0007669"/>
    <property type="project" value="TreeGrafter"/>
</dbReference>
<dbReference type="WBParaSite" id="ACRNAN_scaffold331.g11254.t1">
    <property type="protein sequence ID" value="ACRNAN_scaffold331.g11254.t1"/>
    <property type="gene ID" value="ACRNAN_scaffold331.g11254"/>
</dbReference>
<evidence type="ECO:0000256" key="2">
    <source>
        <dbReference type="ARBA" id="ARBA00022723"/>
    </source>
</evidence>
<dbReference type="AlphaFoldDB" id="A0A914DPL4"/>
<dbReference type="GO" id="GO:0016712">
    <property type="term" value="F:oxidoreductase activity, acting on paired donors, with incorporation or reduction of molecular oxygen, reduced flavin or flavoprotein as one donor, and incorporation of one atom of oxygen"/>
    <property type="evidence" value="ECO:0007669"/>
    <property type="project" value="TreeGrafter"/>
</dbReference>
<dbReference type="InterPro" id="IPR002401">
    <property type="entry name" value="Cyt_P450_E_grp-I"/>
</dbReference>
<keyword evidence="2 5" id="KW-0479">Metal-binding</keyword>
<sequence>MAGQETTSTTITMGMIFLLLNPEVQKKLHEELDTVVGSDRFITLEDKPNLHYTNAVIQEILRIGISIGMAPFRRTTKDVQIKGYFIPKHTTIGPQASIVLHDEKLFPDPNRFMPERFLDSNGNFKNSDQVITFGIGKRVCPGESLARMEVYLFIANLLNMFKYSVIPEKPPTLERQMGAGNPPFPFVCKIEDRFGKSK</sequence>
<feature type="binding site" description="axial binding residue" evidence="5">
    <location>
        <position position="140"/>
    </location>
    <ligand>
        <name>heme</name>
        <dbReference type="ChEBI" id="CHEBI:30413"/>
    </ligand>
    <ligandPart>
        <name>Fe</name>
        <dbReference type="ChEBI" id="CHEBI:18248"/>
    </ligandPart>
</feature>
<protein>
    <submittedName>
        <fullName evidence="8">Cytochrome P450</fullName>
    </submittedName>
</protein>
<dbReference type="InterPro" id="IPR001128">
    <property type="entry name" value="Cyt_P450"/>
</dbReference>
<dbReference type="Pfam" id="PF00067">
    <property type="entry name" value="p450"/>
    <property type="match status" value="1"/>
</dbReference>
<keyword evidence="3 5" id="KW-0408">Iron</keyword>
<dbReference type="PRINTS" id="PR00463">
    <property type="entry name" value="EP450I"/>
</dbReference>
<comment type="cofactor">
    <cofactor evidence="5">
        <name>heme</name>
        <dbReference type="ChEBI" id="CHEBI:30413"/>
    </cofactor>
</comment>
<dbReference type="GO" id="GO:0006082">
    <property type="term" value="P:organic acid metabolic process"/>
    <property type="evidence" value="ECO:0007669"/>
    <property type="project" value="TreeGrafter"/>
</dbReference>
<reference evidence="8" key="1">
    <citation type="submission" date="2022-11" db="UniProtKB">
        <authorList>
            <consortium name="WormBaseParasite"/>
        </authorList>
    </citation>
    <scope>IDENTIFICATION</scope>
</reference>
<evidence type="ECO:0000256" key="5">
    <source>
        <dbReference type="PIRSR" id="PIRSR602401-1"/>
    </source>
</evidence>
<evidence type="ECO:0000256" key="6">
    <source>
        <dbReference type="RuleBase" id="RU000461"/>
    </source>
</evidence>
<keyword evidence="4 6" id="KW-0503">Monooxygenase</keyword>
<keyword evidence="7" id="KW-1185">Reference proteome</keyword>
<proteinExistence type="inferred from homology"/>
<dbReference type="PANTHER" id="PTHR24300">
    <property type="entry name" value="CYTOCHROME P450 508A4-RELATED"/>
    <property type="match status" value="1"/>
</dbReference>
<dbReference type="GO" id="GO:0006805">
    <property type="term" value="P:xenobiotic metabolic process"/>
    <property type="evidence" value="ECO:0007669"/>
    <property type="project" value="TreeGrafter"/>
</dbReference>